<keyword evidence="3" id="KW-0560">Oxidoreductase</keyword>
<dbReference type="GO" id="GO:0071949">
    <property type="term" value="F:FAD binding"/>
    <property type="evidence" value="ECO:0007669"/>
    <property type="project" value="InterPro"/>
</dbReference>
<dbReference type="GeneID" id="36558598"/>
<evidence type="ECO:0000259" key="4">
    <source>
        <dbReference type="Pfam" id="PF01494"/>
    </source>
</evidence>
<dbReference type="SUPFAM" id="SSF51905">
    <property type="entry name" value="FAD/NAD(P)-binding domain"/>
    <property type="match status" value="1"/>
</dbReference>
<dbReference type="InterPro" id="IPR002938">
    <property type="entry name" value="FAD-bd"/>
</dbReference>
<dbReference type="PANTHER" id="PTHR46720">
    <property type="entry name" value="HYDROXYLASE, PUTATIVE (AFU_ORTHOLOGUE AFUA_3G01460)-RELATED"/>
    <property type="match status" value="1"/>
</dbReference>
<dbReference type="InterPro" id="IPR051104">
    <property type="entry name" value="FAD_monoxygenase"/>
</dbReference>
<accession>A0A2I2G4D3</accession>
<feature type="domain" description="FAD-binding" evidence="4">
    <location>
        <begin position="9"/>
        <end position="380"/>
    </location>
</feature>
<organism evidence="5 6">
    <name type="scientific">Aspergillus steynii IBT 23096</name>
    <dbReference type="NCBI Taxonomy" id="1392250"/>
    <lineage>
        <taxon>Eukaryota</taxon>
        <taxon>Fungi</taxon>
        <taxon>Dikarya</taxon>
        <taxon>Ascomycota</taxon>
        <taxon>Pezizomycotina</taxon>
        <taxon>Eurotiomycetes</taxon>
        <taxon>Eurotiomycetidae</taxon>
        <taxon>Eurotiales</taxon>
        <taxon>Aspergillaceae</taxon>
        <taxon>Aspergillus</taxon>
        <taxon>Aspergillus subgen. Circumdati</taxon>
    </lineage>
</organism>
<dbReference type="InterPro" id="IPR036188">
    <property type="entry name" value="FAD/NAD-bd_sf"/>
</dbReference>
<dbReference type="FunFam" id="3.50.50.60:FF:000153">
    <property type="entry name" value="Salicylate hydroxylase, putative"/>
    <property type="match status" value="1"/>
</dbReference>
<dbReference type="OrthoDB" id="417877at2759"/>
<protein>
    <submittedName>
        <fullName evidence="5">FAD/NAD(P)-binding domain-containing protein</fullName>
    </submittedName>
</protein>
<dbReference type="Gene3D" id="3.50.50.60">
    <property type="entry name" value="FAD/NAD(P)-binding domain"/>
    <property type="match status" value="1"/>
</dbReference>
<evidence type="ECO:0000256" key="3">
    <source>
        <dbReference type="ARBA" id="ARBA00023002"/>
    </source>
</evidence>
<dbReference type="PANTHER" id="PTHR46720:SF3">
    <property type="entry name" value="FAD-BINDING DOMAIN-CONTAINING PROTEIN-RELATED"/>
    <property type="match status" value="1"/>
</dbReference>
<dbReference type="SUPFAM" id="SSF54373">
    <property type="entry name" value="FAD-linked reductases, C-terminal domain"/>
    <property type="match status" value="1"/>
</dbReference>
<evidence type="ECO:0000256" key="1">
    <source>
        <dbReference type="ARBA" id="ARBA00022630"/>
    </source>
</evidence>
<dbReference type="Proteomes" id="UP000234275">
    <property type="component" value="Unassembled WGS sequence"/>
</dbReference>
<name>A0A2I2G4D3_9EURO</name>
<keyword evidence="2" id="KW-0274">FAD</keyword>
<dbReference type="VEuPathDB" id="FungiDB:P170DRAFT_447645"/>
<keyword evidence="1" id="KW-0285">Flavoprotein</keyword>
<dbReference type="Pfam" id="PF01494">
    <property type="entry name" value="FAD_binding_3"/>
    <property type="match status" value="1"/>
</dbReference>
<comment type="caution">
    <text evidence="5">The sequence shown here is derived from an EMBL/GenBank/DDBJ whole genome shotgun (WGS) entry which is preliminary data.</text>
</comment>
<dbReference type="GO" id="GO:0016491">
    <property type="term" value="F:oxidoreductase activity"/>
    <property type="evidence" value="ECO:0007669"/>
    <property type="project" value="UniProtKB-KW"/>
</dbReference>
<dbReference type="PRINTS" id="PR00420">
    <property type="entry name" value="RNGMNOXGNASE"/>
</dbReference>
<evidence type="ECO:0000313" key="6">
    <source>
        <dbReference type="Proteomes" id="UP000234275"/>
    </source>
</evidence>
<dbReference type="RefSeq" id="XP_024703031.1">
    <property type="nucleotide sequence ID" value="XM_024850899.1"/>
</dbReference>
<dbReference type="GO" id="GO:0044550">
    <property type="term" value="P:secondary metabolite biosynthetic process"/>
    <property type="evidence" value="ECO:0007669"/>
    <property type="project" value="TreeGrafter"/>
</dbReference>
<reference evidence="5 6" key="1">
    <citation type="submission" date="2016-12" db="EMBL/GenBank/DDBJ databases">
        <title>The genomes of Aspergillus section Nigri reveals drivers in fungal speciation.</title>
        <authorList>
            <consortium name="DOE Joint Genome Institute"/>
            <person name="Vesth T.C."/>
            <person name="Nybo J."/>
            <person name="Theobald S."/>
            <person name="Brandl J."/>
            <person name="Frisvad J.C."/>
            <person name="Nielsen K.F."/>
            <person name="Lyhne E.K."/>
            <person name="Kogle M.E."/>
            <person name="Kuo A."/>
            <person name="Riley R."/>
            <person name="Clum A."/>
            <person name="Nolan M."/>
            <person name="Lipzen A."/>
            <person name="Salamov A."/>
            <person name="Henrissat B."/>
            <person name="Wiebenga A."/>
            <person name="De Vries R.P."/>
            <person name="Grigoriev I.V."/>
            <person name="Mortensen U.H."/>
            <person name="Andersen M.R."/>
            <person name="Baker S.E."/>
        </authorList>
    </citation>
    <scope>NUCLEOTIDE SEQUENCE [LARGE SCALE GENOMIC DNA]</scope>
    <source>
        <strain evidence="5 6">IBT 23096</strain>
    </source>
</reference>
<sequence>MSPPKKPFQVAVVGGGIAGLTLAITLHHRGIPVTIYEQASAFGEVGAGVSFGPNAVEAMKVCHGGIHAAFEKVCTRNLWPSKQKVWFDYLDGHSKGESLRAHNASRQDIAFTISNCIGQTGVHRAHFLDELIKLIPGDIARFNKRLEQIGERGDGKLVMKFADGSEDETDLVIGCDGIKSRVRQILVGEDHPSANPSYTHKYAYRGLVPMDKAIEAIGEELASNACMHMGPGGHMLTFPVNQGKTLNIVAFHTSPEPWAEYPRLTRDGSREEVLRDFAGYGPNVINLLKLTDPKLSVWAIFDLGENPVSTFYKGRVCISGDAAHATSPHHGAGAGFCIEDTAVLAAMLEDDRVSSVQDLEAVLATFDSSRRERTQWLVQSSRFIGDCYEWRAEGVGSDFKKIEEAINYRNGIIANVDVNQLCAEAVKDLRDRLDRPVKGSL</sequence>
<dbReference type="AlphaFoldDB" id="A0A2I2G4D3"/>
<evidence type="ECO:0000256" key="2">
    <source>
        <dbReference type="ARBA" id="ARBA00022827"/>
    </source>
</evidence>
<gene>
    <name evidence="5" type="ORF">P170DRAFT_447645</name>
</gene>
<keyword evidence="6" id="KW-1185">Reference proteome</keyword>
<proteinExistence type="predicted"/>
<dbReference type="STRING" id="1392250.A0A2I2G4D3"/>
<dbReference type="EMBL" id="MSFO01000005">
    <property type="protein sequence ID" value="PLB47729.1"/>
    <property type="molecule type" value="Genomic_DNA"/>
</dbReference>
<evidence type="ECO:0000313" key="5">
    <source>
        <dbReference type="EMBL" id="PLB47729.1"/>
    </source>
</evidence>